<name>A0ABW4GS76_9ACTN</name>
<dbReference type="Proteomes" id="UP001597097">
    <property type="component" value="Unassembled WGS sequence"/>
</dbReference>
<dbReference type="RefSeq" id="WP_219532171.1">
    <property type="nucleotide sequence ID" value="NZ_JAHKRM010000013.1"/>
</dbReference>
<sequence>MFWRKTRAAIAGFHPLHQALIWEHTLSATMPRAEWAALLNSLARHDALVRRRKWRLPARTESVLVPLIRVLCEDVGRGMVGITADLRGHGVPGKTGPRQALPVVRPVRRAEQWWVTDAWLSARSELRDGSVLTLAVTDVVRYRHIVKVNPRGKRKSKTKTKGVQRIRTSRSLAKGQTPVRPGGPPPWWIQVKVRPGVKTVIRAAAKVPLPADRDQLGVIMTAATEPFRWTKSFR</sequence>
<evidence type="ECO:0000313" key="1">
    <source>
        <dbReference type="EMBL" id="MFD1545244.1"/>
    </source>
</evidence>
<evidence type="ECO:0000313" key="2">
    <source>
        <dbReference type="Proteomes" id="UP001597097"/>
    </source>
</evidence>
<comment type="caution">
    <text evidence="1">The sequence shown here is derived from an EMBL/GenBank/DDBJ whole genome shotgun (WGS) entry which is preliminary data.</text>
</comment>
<gene>
    <name evidence="1" type="ORF">ACFSJ0_49960</name>
</gene>
<protein>
    <recommendedName>
        <fullName evidence="3">Transposase</fullName>
    </recommendedName>
</protein>
<dbReference type="EMBL" id="JBHUCM010000047">
    <property type="protein sequence ID" value="MFD1545244.1"/>
    <property type="molecule type" value="Genomic_DNA"/>
</dbReference>
<organism evidence="1 2">
    <name type="scientific">Nonomuraea guangzhouensis</name>
    <dbReference type="NCBI Taxonomy" id="1291555"/>
    <lineage>
        <taxon>Bacteria</taxon>
        <taxon>Bacillati</taxon>
        <taxon>Actinomycetota</taxon>
        <taxon>Actinomycetes</taxon>
        <taxon>Streptosporangiales</taxon>
        <taxon>Streptosporangiaceae</taxon>
        <taxon>Nonomuraea</taxon>
    </lineage>
</organism>
<evidence type="ECO:0008006" key="3">
    <source>
        <dbReference type="Google" id="ProtNLM"/>
    </source>
</evidence>
<keyword evidence="2" id="KW-1185">Reference proteome</keyword>
<proteinExistence type="predicted"/>
<accession>A0ABW4GS76</accession>
<reference evidence="2" key="1">
    <citation type="journal article" date="2019" name="Int. J. Syst. Evol. Microbiol.">
        <title>The Global Catalogue of Microorganisms (GCM) 10K type strain sequencing project: providing services to taxonomists for standard genome sequencing and annotation.</title>
        <authorList>
            <consortium name="The Broad Institute Genomics Platform"/>
            <consortium name="The Broad Institute Genome Sequencing Center for Infectious Disease"/>
            <person name="Wu L."/>
            <person name="Ma J."/>
        </authorList>
    </citation>
    <scope>NUCLEOTIDE SEQUENCE [LARGE SCALE GENOMIC DNA]</scope>
    <source>
        <strain evidence="2">CGMCC 1.15399</strain>
    </source>
</reference>